<evidence type="ECO:0000259" key="2">
    <source>
        <dbReference type="Pfam" id="PF06969"/>
    </source>
</evidence>
<dbReference type="AlphaFoldDB" id="A0A127QJ15"/>
<dbReference type="PANTHER" id="PTHR13932:SF6">
    <property type="entry name" value="OXYGEN-INDEPENDENT COPROPORPHYRINOGEN III OXIDASE"/>
    <property type="match status" value="1"/>
</dbReference>
<evidence type="ECO:0000313" key="4">
    <source>
        <dbReference type="Proteomes" id="UP000071778"/>
    </source>
</evidence>
<feature type="domain" description="HemN C-terminal" evidence="2">
    <location>
        <begin position="270"/>
        <end position="340"/>
    </location>
</feature>
<accession>A0A127QJ15</accession>
<protein>
    <submittedName>
        <fullName evidence="3">HemN C-terminal domain protein</fullName>
    </submittedName>
</protein>
<gene>
    <name evidence="3" type="ORF">CAter282_2283</name>
</gene>
<name>A0A127QJ15_9BURK</name>
<dbReference type="GO" id="GO:0051989">
    <property type="term" value="F:coproporphyrinogen dehydrogenase activity"/>
    <property type="evidence" value="ECO:0007669"/>
    <property type="project" value="TreeGrafter"/>
</dbReference>
<dbReference type="Pfam" id="PF06969">
    <property type="entry name" value="HemN_C"/>
    <property type="match status" value="1"/>
</dbReference>
<dbReference type="GO" id="GO:0051539">
    <property type="term" value="F:4 iron, 4 sulfur cluster binding"/>
    <property type="evidence" value="ECO:0007669"/>
    <property type="project" value="TreeGrafter"/>
</dbReference>
<dbReference type="InterPro" id="IPR058240">
    <property type="entry name" value="rSAM_sf"/>
</dbReference>
<dbReference type="GO" id="GO:0006782">
    <property type="term" value="P:protoporphyrinogen IX biosynthetic process"/>
    <property type="evidence" value="ECO:0007669"/>
    <property type="project" value="TreeGrafter"/>
</dbReference>
<dbReference type="RefSeq" id="WP_082799736.1">
    <property type="nucleotide sequence ID" value="NZ_CP013235.1"/>
</dbReference>
<keyword evidence="4" id="KW-1185">Reference proteome</keyword>
<reference evidence="3 4" key="1">
    <citation type="submission" date="2015-11" db="EMBL/GenBank/DDBJ databases">
        <title>Exploring the genomic traits of fungus-feeding bacterial genus Collimonas.</title>
        <authorList>
            <person name="Song C."/>
            <person name="Schmidt R."/>
            <person name="de Jager V."/>
            <person name="Krzyzanowska D."/>
            <person name="Jongedijk E."/>
            <person name="Cankar K."/>
            <person name="Beekwilder J."/>
            <person name="van Veen A."/>
            <person name="de Boer W."/>
            <person name="van Veen J.A."/>
            <person name="Garbeva P."/>
        </authorList>
    </citation>
    <scope>NUCLEOTIDE SEQUENCE [LARGE SCALE GENOMIC DNA]</scope>
    <source>
        <strain evidence="3 4">Ter282</strain>
    </source>
</reference>
<dbReference type="Gene3D" id="1.10.10.920">
    <property type="match status" value="1"/>
</dbReference>
<dbReference type="Proteomes" id="UP000071778">
    <property type="component" value="Chromosome"/>
</dbReference>
<dbReference type="PATRIC" id="fig|279058.18.peg.2250"/>
<dbReference type="SUPFAM" id="SSF102114">
    <property type="entry name" value="Radical SAM enzymes"/>
    <property type="match status" value="1"/>
</dbReference>
<sequence length="367" mass="40553">MLSALFSDMDPIEQLCVTVPASTCLSMDQCEGLMRQLRDSFNLAAGVSREYVFKIGVHAVSVAHVHALHVQGFNRLHLIAEDCTLDTAAEMLHDKKRIQPAAKTVELIKAAQVAGFRSVGVDFIYGCPGQNIMSVARNLSAVIAAAPDSVVLHGHIYLPLASGDMQLSDMDSRLAMFHRCVRQLNAAGYAYIGMNHFAKPEDEIAVAQRQGRLYRNLQGFSIHPESDAIGCGVAAIAAIGNSYSQNQTNLSAYYANIDAGLLPVGCGTHLTMDDLLRRFIIERLACNFELSLDFMEIAYPIIVFKEYFSEELAILRHMETDGLIRIDSERITVPPRGRLLIHVICKVFDRYQGALSDWQSHPRNSLA</sequence>
<dbReference type="EMBL" id="CP013235">
    <property type="protein sequence ID" value="AMP10033.1"/>
    <property type="molecule type" value="Genomic_DNA"/>
</dbReference>
<dbReference type="InterPro" id="IPR034505">
    <property type="entry name" value="Coproporphyrinogen-III_oxidase"/>
</dbReference>
<evidence type="ECO:0000256" key="1">
    <source>
        <dbReference type="ARBA" id="ARBA00023002"/>
    </source>
</evidence>
<keyword evidence="1" id="KW-0560">Oxidoreductase</keyword>
<organism evidence="3 4">
    <name type="scientific">Collimonas arenae</name>
    <dbReference type="NCBI Taxonomy" id="279058"/>
    <lineage>
        <taxon>Bacteria</taxon>
        <taxon>Pseudomonadati</taxon>
        <taxon>Pseudomonadota</taxon>
        <taxon>Betaproteobacteria</taxon>
        <taxon>Burkholderiales</taxon>
        <taxon>Oxalobacteraceae</taxon>
        <taxon>Collimonas</taxon>
    </lineage>
</organism>
<dbReference type="PANTHER" id="PTHR13932">
    <property type="entry name" value="COPROPORPHYRINIGEN III OXIDASE"/>
    <property type="match status" value="1"/>
</dbReference>
<dbReference type="GO" id="GO:0005737">
    <property type="term" value="C:cytoplasm"/>
    <property type="evidence" value="ECO:0007669"/>
    <property type="project" value="TreeGrafter"/>
</dbReference>
<proteinExistence type="predicted"/>
<dbReference type="InterPro" id="IPR010723">
    <property type="entry name" value="HemN_C"/>
</dbReference>
<evidence type="ECO:0000313" key="3">
    <source>
        <dbReference type="EMBL" id="AMP10033.1"/>
    </source>
</evidence>